<dbReference type="EMBL" id="NOZR01000006">
    <property type="protein sequence ID" value="OYN80237.1"/>
    <property type="molecule type" value="Genomic_DNA"/>
</dbReference>
<evidence type="ECO:0008006" key="5">
    <source>
        <dbReference type="Google" id="ProtNLM"/>
    </source>
</evidence>
<dbReference type="RefSeq" id="WP_094478536.1">
    <property type="nucleotide sequence ID" value="NZ_NOZR01000006.1"/>
</dbReference>
<dbReference type="Pfam" id="PF03445">
    <property type="entry name" value="DUF294"/>
    <property type="match status" value="1"/>
</dbReference>
<dbReference type="InterPro" id="IPR005105">
    <property type="entry name" value="GlnD_Uridyltrans_N"/>
</dbReference>
<sequence length="350" mass="37156">MAVELPPGADIAAALAAIDRADGEPSLRAGLDWARTLIVGESRASTPAMGNAANWSAVLRHGVAAAVRLTTADRSIAWTWFVSGSVARGEAVPGSDVETLVALGDDVDADAKTAAQELAAEVHGLLDRCGIRGDANGVLASRSRFCRRLGSWSESIGRWVDSPREDRGVVMTGIVADSEAVFSAMRISESILRTTSLAAIATNPHALRWMLQDATAARTTFPSRLRTFALGADTVDLKLAAIDPIVKTARWAALSAGSSALSTPARLADAAERNVLDSDDASTLDDCFLHLLRFRWQSRCAAWISGQRPTDTVALADLAPHQRAQLRAIAREVAGIRRKLSYLANTPGVQ</sequence>
<keyword evidence="4" id="KW-1185">Reference proteome</keyword>
<dbReference type="Pfam" id="PF10335">
    <property type="entry name" value="DUF294_C"/>
    <property type="match status" value="1"/>
</dbReference>
<dbReference type="OrthoDB" id="9789996at2"/>
<name>A0A255DLA2_9MYCO</name>
<evidence type="ECO:0000313" key="4">
    <source>
        <dbReference type="Proteomes" id="UP000216063"/>
    </source>
</evidence>
<accession>A0A255DLA2</accession>
<evidence type="ECO:0000259" key="1">
    <source>
        <dbReference type="Pfam" id="PF03445"/>
    </source>
</evidence>
<dbReference type="Proteomes" id="UP000216063">
    <property type="component" value="Unassembled WGS sequence"/>
</dbReference>
<feature type="domain" description="DUF294" evidence="2">
    <location>
        <begin position="206"/>
        <end position="341"/>
    </location>
</feature>
<dbReference type="InterPro" id="IPR018821">
    <property type="entry name" value="DUF294_put_nucleoTrafse_sb-bd"/>
</dbReference>
<evidence type="ECO:0000313" key="3">
    <source>
        <dbReference type="EMBL" id="OYN80237.1"/>
    </source>
</evidence>
<proteinExistence type="predicted"/>
<evidence type="ECO:0000259" key="2">
    <source>
        <dbReference type="Pfam" id="PF10335"/>
    </source>
</evidence>
<organism evidence="3 4">
    <name type="scientific">Mycolicibacterium sphagni</name>
    <dbReference type="NCBI Taxonomy" id="1786"/>
    <lineage>
        <taxon>Bacteria</taxon>
        <taxon>Bacillati</taxon>
        <taxon>Actinomycetota</taxon>
        <taxon>Actinomycetes</taxon>
        <taxon>Mycobacteriales</taxon>
        <taxon>Mycobacteriaceae</taxon>
        <taxon>Mycolicibacterium</taxon>
    </lineage>
</organism>
<reference evidence="3 4" key="1">
    <citation type="submission" date="2017-07" db="EMBL/GenBank/DDBJ databases">
        <title>The new phylogeny of genus Mycobacterium.</title>
        <authorList>
            <person name="Tortoli E."/>
            <person name="Trovato A."/>
            <person name="Cirillo D.M."/>
        </authorList>
    </citation>
    <scope>NUCLEOTIDE SEQUENCE [LARGE SCALE GENOMIC DNA]</scope>
    <source>
        <strain evidence="3 4">ATCC 33027</strain>
    </source>
</reference>
<gene>
    <name evidence="3" type="ORF">CG716_08755</name>
</gene>
<protein>
    <recommendedName>
        <fullName evidence="5">Signal transduction protein</fullName>
    </recommendedName>
</protein>
<feature type="domain" description="Protein-PII uridylyltransferase N-terminal" evidence="1">
    <location>
        <begin position="60"/>
        <end position="165"/>
    </location>
</feature>
<dbReference type="GO" id="GO:0008773">
    <property type="term" value="F:[protein-PII] uridylyltransferase activity"/>
    <property type="evidence" value="ECO:0007669"/>
    <property type="project" value="InterPro"/>
</dbReference>
<comment type="caution">
    <text evidence="3">The sequence shown here is derived from an EMBL/GenBank/DDBJ whole genome shotgun (WGS) entry which is preliminary data.</text>
</comment>
<dbReference type="AlphaFoldDB" id="A0A255DLA2"/>